<gene>
    <name evidence="1" type="ORF">BDN72DRAFT_902220</name>
</gene>
<accession>A0ACD3ADB7</accession>
<evidence type="ECO:0000313" key="2">
    <source>
        <dbReference type="Proteomes" id="UP000308600"/>
    </source>
</evidence>
<evidence type="ECO:0000313" key="1">
    <source>
        <dbReference type="EMBL" id="TFK63666.1"/>
    </source>
</evidence>
<organism evidence="1 2">
    <name type="scientific">Pluteus cervinus</name>
    <dbReference type="NCBI Taxonomy" id="181527"/>
    <lineage>
        <taxon>Eukaryota</taxon>
        <taxon>Fungi</taxon>
        <taxon>Dikarya</taxon>
        <taxon>Basidiomycota</taxon>
        <taxon>Agaricomycotina</taxon>
        <taxon>Agaricomycetes</taxon>
        <taxon>Agaricomycetidae</taxon>
        <taxon>Agaricales</taxon>
        <taxon>Pluteineae</taxon>
        <taxon>Pluteaceae</taxon>
        <taxon>Pluteus</taxon>
    </lineage>
</organism>
<reference evidence="1 2" key="1">
    <citation type="journal article" date="2019" name="Nat. Ecol. Evol.">
        <title>Megaphylogeny resolves global patterns of mushroom evolution.</title>
        <authorList>
            <person name="Varga T."/>
            <person name="Krizsan K."/>
            <person name="Foldi C."/>
            <person name="Dima B."/>
            <person name="Sanchez-Garcia M."/>
            <person name="Sanchez-Ramirez S."/>
            <person name="Szollosi G.J."/>
            <person name="Szarkandi J.G."/>
            <person name="Papp V."/>
            <person name="Albert L."/>
            <person name="Andreopoulos W."/>
            <person name="Angelini C."/>
            <person name="Antonin V."/>
            <person name="Barry K.W."/>
            <person name="Bougher N.L."/>
            <person name="Buchanan P."/>
            <person name="Buyck B."/>
            <person name="Bense V."/>
            <person name="Catcheside P."/>
            <person name="Chovatia M."/>
            <person name="Cooper J."/>
            <person name="Damon W."/>
            <person name="Desjardin D."/>
            <person name="Finy P."/>
            <person name="Geml J."/>
            <person name="Haridas S."/>
            <person name="Hughes K."/>
            <person name="Justo A."/>
            <person name="Karasinski D."/>
            <person name="Kautmanova I."/>
            <person name="Kiss B."/>
            <person name="Kocsube S."/>
            <person name="Kotiranta H."/>
            <person name="LaButti K.M."/>
            <person name="Lechner B.E."/>
            <person name="Liimatainen K."/>
            <person name="Lipzen A."/>
            <person name="Lukacs Z."/>
            <person name="Mihaltcheva S."/>
            <person name="Morgado L.N."/>
            <person name="Niskanen T."/>
            <person name="Noordeloos M.E."/>
            <person name="Ohm R.A."/>
            <person name="Ortiz-Santana B."/>
            <person name="Ovrebo C."/>
            <person name="Racz N."/>
            <person name="Riley R."/>
            <person name="Savchenko A."/>
            <person name="Shiryaev A."/>
            <person name="Soop K."/>
            <person name="Spirin V."/>
            <person name="Szebenyi C."/>
            <person name="Tomsovsky M."/>
            <person name="Tulloss R.E."/>
            <person name="Uehling J."/>
            <person name="Grigoriev I.V."/>
            <person name="Vagvolgyi C."/>
            <person name="Papp T."/>
            <person name="Martin F.M."/>
            <person name="Miettinen O."/>
            <person name="Hibbett D.S."/>
            <person name="Nagy L.G."/>
        </authorList>
    </citation>
    <scope>NUCLEOTIDE SEQUENCE [LARGE SCALE GENOMIC DNA]</scope>
    <source>
        <strain evidence="1 2">NL-1719</strain>
    </source>
</reference>
<dbReference type="EMBL" id="ML208511">
    <property type="protein sequence ID" value="TFK63666.1"/>
    <property type="molecule type" value="Genomic_DNA"/>
</dbReference>
<protein>
    <submittedName>
        <fullName evidence="1">Uncharacterized protein</fullName>
    </submittedName>
</protein>
<dbReference type="Proteomes" id="UP000308600">
    <property type="component" value="Unassembled WGS sequence"/>
</dbReference>
<proteinExistence type="predicted"/>
<name>A0ACD3ADB7_9AGAR</name>
<keyword evidence="2" id="KW-1185">Reference proteome</keyword>
<sequence>MCFDKSTKLHFRQVEDSARIKFGTSRDNDPAHNIRSGHLKLQGETLAMFFQSSIDYIIDVIIQHRWDHGIDAVFLVGGFAASDWLFKRVRAIALDRNIEVSRPASQSNKAVADGAASFYVDHFVSTRVSKFHYGVGCSVLYDPREAGHRARQDRKYINLAGDEKIPDAFTIILPKDSVVNEEKEFYRSLHQLGEKIVSLGSISVKIYRYRGTWNRLKWMDQDPDNLEVMCTVQADTSVASAALLPLQRRTDGQTYYELQYKLILLFGLTEFKAQICWEENGVEKRSPARVIYETK</sequence>